<organism evidence="4 5">
    <name type="scientific">Paenibacillus lutrae</name>
    <dbReference type="NCBI Taxonomy" id="2078573"/>
    <lineage>
        <taxon>Bacteria</taxon>
        <taxon>Bacillati</taxon>
        <taxon>Bacillota</taxon>
        <taxon>Bacilli</taxon>
        <taxon>Bacillales</taxon>
        <taxon>Paenibacillaceae</taxon>
        <taxon>Paenibacillus</taxon>
    </lineage>
</organism>
<accession>A0A7X3FGC0</accession>
<sequence>MEQSGAESSSGGGLERFLVWFLIPFVFTAVLLGVLLSVFDYDIMKTVQRTMHKLPVVGEMIPQPKEDAQAESAKTPSAADTEKEKTKEVEQLNSKVEELEAELGKADQMIAKQDERIAELKQEQAELSNKQLAEQDAEYDKKVRELATVYARMMPSKAAKIIQNLSPKETILVLNAMKTDERVKILEKMDPKKAADASIALKDLTSAENQKIAALQERLEIQNSPNADTAKMTKVELSQTFAAMKANQAAKVLTDMYGKNSTQVLNILREMDNTSRASLMNEIAVISKETAASITGNLLLP</sequence>
<gene>
    <name evidence="4" type="ORF">EDM21_06400</name>
</gene>
<evidence type="ECO:0000256" key="1">
    <source>
        <dbReference type="SAM" id="MobiDB-lite"/>
    </source>
</evidence>
<dbReference type="AlphaFoldDB" id="A0A7X3FGC0"/>
<reference evidence="4 5" key="1">
    <citation type="journal article" date="2019" name="Microorganisms">
        <title>Paenibacillus lutrae sp. nov., A Chitinolytic Species Isolated from A River Otter in Castril Natural Park, Granada, Spain.</title>
        <authorList>
            <person name="Rodriguez M."/>
            <person name="Reina J.C."/>
            <person name="Bejar V."/>
            <person name="Llamas I."/>
        </authorList>
    </citation>
    <scope>NUCLEOTIDE SEQUENCE [LARGE SCALE GENOMIC DNA]</scope>
    <source>
        <strain evidence="4 5">N10</strain>
    </source>
</reference>
<dbReference type="InterPro" id="IPR006668">
    <property type="entry name" value="Mg_transptr_MgtE_intracell_dom"/>
</dbReference>
<dbReference type="EMBL" id="RHLK01000003">
    <property type="protein sequence ID" value="MVO99157.1"/>
    <property type="molecule type" value="Genomic_DNA"/>
</dbReference>
<keyword evidence="5" id="KW-1185">Reference proteome</keyword>
<feature type="domain" description="Magnesium transporter MgtE intracellular" evidence="3">
    <location>
        <begin position="145"/>
        <end position="215"/>
    </location>
</feature>
<dbReference type="Gene3D" id="1.10.220.30">
    <property type="match status" value="1"/>
</dbReference>
<proteinExistence type="predicted"/>
<feature type="transmembrane region" description="Helical" evidence="2">
    <location>
        <begin position="17"/>
        <end position="39"/>
    </location>
</feature>
<dbReference type="SUPFAM" id="SSF158791">
    <property type="entry name" value="MgtE N-terminal domain-like"/>
    <property type="match status" value="1"/>
</dbReference>
<dbReference type="Pfam" id="PF03448">
    <property type="entry name" value="MgtE_N"/>
    <property type="match status" value="1"/>
</dbReference>
<evidence type="ECO:0000256" key="2">
    <source>
        <dbReference type="SAM" id="Phobius"/>
    </source>
</evidence>
<keyword evidence="2" id="KW-1133">Transmembrane helix</keyword>
<protein>
    <recommendedName>
        <fullName evidence="3">Magnesium transporter MgtE intracellular domain-containing protein</fullName>
    </recommendedName>
</protein>
<evidence type="ECO:0000313" key="5">
    <source>
        <dbReference type="Proteomes" id="UP000490800"/>
    </source>
</evidence>
<dbReference type="OrthoDB" id="2381574at2"/>
<feature type="compositionally biased region" description="Basic and acidic residues" evidence="1">
    <location>
        <begin position="80"/>
        <end position="92"/>
    </location>
</feature>
<keyword evidence="2" id="KW-0472">Membrane</keyword>
<dbReference type="Proteomes" id="UP000490800">
    <property type="component" value="Unassembled WGS sequence"/>
</dbReference>
<evidence type="ECO:0000259" key="3">
    <source>
        <dbReference type="Pfam" id="PF03448"/>
    </source>
</evidence>
<keyword evidence="2" id="KW-0812">Transmembrane</keyword>
<name>A0A7X3FGC0_9BACL</name>
<evidence type="ECO:0000313" key="4">
    <source>
        <dbReference type="EMBL" id="MVO99157.1"/>
    </source>
</evidence>
<comment type="caution">
    <text evidence="4">The sequence shown here is derived from an EMBL/GenBank/DDBJ whole genome shotgun (WGS) entry which is preliminary data.</text>
</comment>
<feature type="region of interest" description="Disordered" evidence="1">
    <location>
        <begin position="62"/>
        <end position="92"/>
    </location>
</feature>